<gene>
    <name evidence="1" type="ORF">CRIB_454</name>
</gene>
<accession>A0A1V1HZA3</accession>
<name>A0A1V1HZA3_9FIRM</name>
<proteinExistence type="predicted"/>
<dbReference type="KEGG" id="ril:CRIB_454"/>
<dbReference type="RefSeq" id="WP_180702947.1">
    <property type="nucleotide sequence ID" value="NZ_JAVSGX010000001.1"/>
</dbReference>
<evidence type="ECO:0000313" key="1">
    <source>
        <dbReference type="EMBL" id="CED93209.1"/>
    </source>
</evidence>
<dbReference type="EMBL" id="LN555523">
    <property type="protein sequence ID" value="CED93209.1"/>
    <property type="molecule type" value="Genomic_DNA"/>
</dbReference>
<keyword evidence="2" id="KW-1185">Reference proteome</keyword>
<sequence>MYRVESLKLFDDISKVSNKYKSWHLKDDKNEVKDNRKLKTLLNYHNSRLDHIKEKYDFLSYQTKNELKNKNKDELHKILNGFNNFSYKKFSVLKNINIESTTVKAVMFSTIDELFLINESIRKKDYFENKNLYFDIYENVALNSFITFLSLRDMNIIKQEDLNDLSQAIFTQIQAIAISSI</sequence>
<organism evidence="1 2">
    <name type="scientific">Romboutsia ilealis</name>
    <dbReference type="NCBI Taxonomy" id="1115758"/>
    <lineage>
        <taxon>Bacteria</taxon>
        <taxon>Bacillati</taxon>
        <taxon>Bacillota</taxon>
        <taxon>Clostridia</taxon>
        <taxon>Peptostreptococcales</taxon>
        <taxon>Peptostreptococcaceae</taxon>
        <taxon>Romboutsia</taxon>
    </lineage>
</organism>
<dbReference type="AlphaFoldDB" id="A0A1V1HZA3"/>
<dbReference type="Proteomes" id="UP000245622">
    <property type="component" value="Chromosome 1"/>
</dbReference>
<evidence type="ECO:0000313" key="2">
    <source>
        <dbReference type="Proteomes" id="UP000245622"/>
    </source>
</evidence>
<reference evidence="1 2" key="1">
    <citation type="submission" date="2014-04" db="EMBL/GenBank/DDBJ databases">
        <authorList>
            <person name="Hornung B.V."/>
        </authorList>
    </citation>
    <scope>NUCLEOTIDE SEQUENCE [LARGE SCALE GENOMIC DNA]</scope>
    <source>
        <strain evidence="1 2">CRIB</strain>
    </source>
</reference>
<dbReference type="GeneID" id="82204641"/>
<protein>
    <submittedName>
        <fullName evidence="1">Uncharacterized protein</fullName>
    </submittedName>
</protein>